<evidence type="ECO:0000313" key="2">
    <source>
        <dbReference type="Proteomes" id="UP000318017"/>
    </source>
</evidence>
<reference evidence="1 2" key="1">
    <citation type="submission" date="2019-02" db="EMBL/GenBank/DDBJ databases">
        <title>Deep-cultivation of Planctomycetes and their phenomic and genomic characterization uncovers novel biology.</title>
        <authorList>
            <person name="Wiegand S."/>
            <person name="Jogler M."/>
            <person name="Boedeker C."/>
            <person name="Pinto D."/>
            <person name="Vollmers J."/>
            <person name="Rivas-Marin E."/>
            <person name="Kohn T."/>
            <person name="Peeters S.H."/>
            <person name="Heuer A."/>
            <person name="Rast P."/>
            <person name="Oberbeckmann S."/>
            <person name="Bunk B."/>
            <person name="Jeske O."/>
            <person name="Meyerdierks A."/>
            <person name="Storesund J.E."/>
            <person name="Kallscheuer N."/>
            <person name="Luecker S."/>
            <person name="Lage O.M."/>
            <person name="Pohl T."/>
            <person name="Merkel B.J."/>
            <person name="Hornburger P."/>
            <person name="Mueller R.-W."/>
            <person name="Bruemmer F."/>
            <person name="Labrenz M."/>
            <person name="Spormann A.M."/>
            <person name="Op den Camp H."/>
            <person name="Overmann J."/>
            <person name="Amann R."/>
            <person name="Jetten M.S.M."/>
            <person name="Mascher T."/>
            <person name="Medema M.H."/>
            <person name="Devos D.P."/>
            <person name="Kaster A.-K."/>
            <person name="Ovreas L."/>
            <person name="Rohde M."/>
            <person name="Galperin M.Y."/>
            <person name="Jogler C."/>
        </authorList>
    </citation>
    <scope>NUCLEOTIDE SEQUENCE [LARGE SCALE GENOMIC DNA]</scope>
    <source>
        <strain evidence="1 2">Q31a</strain>
    </source>
</reference>
<protein>
    <submittedName>
        <fullName evidence="1">Uncharacterized protein</fullName>
    </submittedName>
</protein>
<proteinExistence type="predicted"/>
<dbReference type="Proteomes" id="UP000318017">
    <property type="component" value="Chromosome"/>
</dbReference>
<accession>A0A518GEH4</accession>
<gene>
    <name evidence="1" type="ORF">Q31a_53750</name>
</gene>
<organism evidence="1 2">
    <name type="scientific">Aureliella helgolandensis</name>
    <dbReference type="NCBI Taxonomy" id="2527968"/>
    <lineage>
        <taxon>Bacteria</taxon>
        <taxon>Pseudomonadati</taxon>
        <taxon>Planctomycetota</taxon>
        <taxon>Planctomycetia</taxon>
        <taxon>Pirellulales</taxon>
        <taxon>Pirellulaceae</taxon>
        <taxon>Aureliella</taxon>
    </lineage>
</organism>
<evidence type="ECO:0000313" key="1">
    <source>
        <dbReference type="EMBL" id="QDV26995.1"/>
    </source>
</evidence>
<name>A0A518GEH4_9BACT</name>
<dbReference type="EMBL" id="CP036298">
    <property type="protein sequence ID" value="QDV26995.1"/>
    <property type="molecule type" value="Genomic_DNA"/>
</dbReference>
<dbReference type="AlphaFoldDB" id="A0A518GEH4"/>
<dbReference type="KEGG" id="ahel:Q31a_53750"/>
<sequence>MISGERQVSFPIPNAGLRGRNLASWDGAWLLSLGGHVSVAFTAGIG</sequence>
<keyword evidence="2" id="KW-1185">Reference proteome</keyword>